<organism evidence="1 2">
    <name type="scientific">Rugamonas brunnea</name>
    <dbReference type="NCBI Taxonomy" id="2758569"/>
    <lineage>
        <taxon>Bacteria</taxon>
        <taxon>Pseudomonadati</taxon>
        <taxon>Pseudomonadota</taxon>
        <taxon>Betaproteobacteria</taxon>
        <taxon>Burkholderiales</taxon>
        <taxon>Oxalobacteraceae</taxon>
        <taxon>Telluria group</taxon>
        <taxon>Rugamonas</taxon>
    </lineage>
</organism>
<dbReference type="Gene3D" id="3.30.160.250">
    <property type="match status" value="1"/>
</dbReference>
<sequence length="77" mass="8149">MAHLNDYPFEITPLTAADGGGFLITYTDFEGCISDGETAEQALANGREALAATIATLKKHHLPIPAPHSGTARRRAS</sequence>
<gene>
    <name evidence="1" type="ORF">H3H37_04295</name>
</gene>
<evidence type="ECO:0000313" key="1">
    <source>
        <dbReference type="EMBL" id="MBA5636267.1"/>
    </source>
</evidence>
<dbReference type="AlphaFoldDB" id="A0A7W2IAV7"/>
<comment type="caution">
    <text evidence="1">The sequence shown here is derived from an EMBL/GenBank/DDBJ whole genome shotgun (WGS) entry which is preliminary data.</text>
</comment>
<name>A0A7W2IAV7_9BURK</name>
<dbReference type="Proteomes" id="UP000534388">
    <property type="component" value="Unassembled WGS sequence"/>
</dbReference>
<accession>A0A7W2IAV7</accession>
<proteinExistence type="predicted"/>
<evidence type="ECO:0000313" key="2">
    <source>
        <dbReference type="Proteomes" id="UP000534388"/>
    </source>
</evidence>
<protein>
    <submittedName>
        <fullName evidence="1">Type II toxin-antitoxin system HicB family antitoxin</fullName>
    </submittedName>
</protein>
<dbReference type="SUPFAM" id="SSF143100">
    <property type="entry name" value="TTHA1013/TTHA0281-like"/>
    <property type="match status" value="1"/>
</dbReference>
<dbReference type="InterPro" id="IPR035069">
    <property type="entry name" value="TTHA1013/TTHA0281-like"/>
</dbReference>
<keyword evidence="2" id="KW-1185">Reference proteome</keyword>
<dbReference type="EMBL" id="JACEZT010000002">
    <property type="protein sequence ID" value="MBA5636267.1"/>
    <property type="molecule type" value="Genomic_DNA"/>
</dbReference>
<dbReference type="RefSeq" id="WP_182160413.1">
    <property type="nucleotide sequence ID" value="NZ_JACEZT010000002.1"/>
</dbReference>
<reference evidence="1 2" key="1">
    <citation type="submission" date="2020-07" db="EMBL/GenBank/DDBJ databases">
        <title>Novel species isolated from subtropical streams in China.</title>
        <authorList>
            <person name="Lu H."/>
        </authorList>
    </citation>
    <scope>NUCLEOTIDE SEQUENCE [LARGE SCALE GENOMIC DNA]</scope>
    <source>
        <strain evidence="1 2">LX20W</strain>
    </source>
</reference>